<dbReference type="GeneID" id="77931781"/>
<gene>
    <name evidence="1" type="primary">60</name>
    <name evidence="1" type="ORF">PBI_AUXILIUM_60</name>
</gene>
<dbReference type="KEGG" id="vg:77931781"/>
<evidence type="ECO:0000313" key="2">
    <source>
        <dbReference type="Proteomes" id="UP000266910"/>
    </source>
</evidence>
<dbReference type="Proteomes" id="UP000266910">
    <property type="component" value="Genome"/>
</dbReference>
<name>A0A3G2KA69_9CAUD</name>
<accession>A0A3G2KA69</accession>
<sequence length="45" mass="5454">MSRLKEWLCKHGLHGWDTHVSFNPACWYRLAVHRRCVRCGAEEWQ</sequence>
<evidence type="ECO:0000313" key="1">
    <source>
        <dbReference type="EMBL" id="AYN55868.1"/>
    </source>
</evidence>
<proteinExistence type="predicted"/>
<dbReference type="RefSeq" id="YP_010655879.1">
    <property type="nucleotide sequence ID" value="NC_070832.1"/>
</dbReference>
<dbReference type="EMBL" id="MH834598">
    <property type="protein sequence ID" value="AYN55868.1"/>
    <property type="molecule type" value="Genomic_DNA"/>
</dbReference>
<organism evidence="1 2">
    <name type="scientific">Arthrobacter phage Auxilium</name>
    <dbReference type="NCBI Taxonomy" id="2419948"/>
    <lineage>
        <taxon>Viruses</taxon>
        <taxon>Duplodnaviria</taxon>
        <taxon>Heunggongvirae</taxon>
        <taxon>Uroviricota</taxon>
        <taxon>Caudoviricetes</taxon>
        <taxon>Richievirus</taxon>
        <taxon>Richievirus auxilium</taxon>
    </lineage>
</organism>
<keyword evidence="2" id="KW-1185">Reference proteome</keyword>
<reference evidence="1 2" key="1">
    <citation type="submission" date="2018-09" db="EMBL/GenBank/DDBJ databases">
        <authorList>
            <person name="Rimple P.A."/>
            <person name="Stoner T.H."/>
            <person name="Garlena R.A."/>
            <person name="Russell D.A."/>
            <person name="Pope W.H."/>
            <person name="Jacobs-Sera D."/>
            <person name="Hatfull G.F."/>
        </authorList>
    </citation>
    <scope>NUCLEOTIDE SEQUENCE [LARGE SCALE GENOMIC DNA]</scope>
</reference>
<protein>
    <submittedName>
        <fullName evidence="1">Uncharacterized protein</fullName>
    </submittedName>
</protein>